<dbReference type="RefSeq" id="WP_330132511.1">
    <property type="nucleotide sequence ID" value="NZ_JAUTXY010000002.1"/>
</dbReference>
<accession>A0ABU7L7E8</accession>
<keyword evidence="3" id="KW-1185">Reference proteome</keyword>
<sequence length="77" mass="8386">MSTTWTGAVPIAPYRGSTELSETAIGGYTMGMLSKVLKTGVAIKAVQVVKREASKPENQRKAQELVAKLRQQRPGQR</sequence>
<dbReference type="Proteomes" id="UP001336020">
    <property type="component" value="Unassembled WGS sequence"/>
</dbReference>
<proteinExistence type="predicted"/>
<name>A0ABU7L7E8_9NOCA</name>
<feature type="region of interest" description="Disordered" evidence="1">
    <location>
        <begin position="52"/>
        <end position="77"/>
    </location>
</feature>
<evidence type="ECO:0000256" key="1">
    <source>
        <dbReference type="SAM" id="MobiDB-lite"/>
    </source>
</evidence>
<reference evidence="2 3" key="1">
    <citation type="submission" date="2023-07" db="EMBL/GenBank/DDBJ databases">
        <authorList>
            <person name="Girao M."/>
            <person name="Carvalho M.F."/>
        </authorList>
    </citation>
    <scope>NUCLEOTIDE SEQUENCE [LARGE SCALE GENOMIC DNA]</scope>
    <source>
        <strain evidence="2 3">YIM65754</strain>
    </source>
</reference>
<protein>
    <submittedName>
        <fullName evidence="2">Uncharacterized protein</fullName>
    </submittedName>
</protein>
<feature type="compositionally biased region" description="Basic and acidic residues" evidence="1">
    <location>
        <begin position="52"/>
        <end position="63"/>
    </location>
</feature>
<organism evidence="2 3">
    <name type="scientific">Rhodococcus artemisiae</name>
    <dbReference type="NCBI Taxonomy" id="714159"/>
    <lineage>
        <taxon>Bacteria</taxon>
        <taxon>Bacillati</taxon>
        <taxon>Actinomycetota</taxon>
        <taxon>Actinomycetes</taxon>
        <taxon>Mycobacteriales</taxon>
        <taxon>Nocardiaceae</taxon>
        <taxon>Rhodococcus</taxon>
    </lineage>
</organism>
<comment type="caution">
    <text evidence="2">The sequence shown here is derived from an EMBL/GenBank/DDBJ whole genome shotgun (WGS) entry which is preliminary data.</text>
</comment>
<dbReference type="EMBL" id="JAUTXY010000002">
    <property type="protein sequence ID" value="MEE2057262.1"/>
    <property type="molecule type" value="Genomic_DNA"/>
</dbReference>
<gene>
    <name evidence="2" type="ORF">Q7514_06945</name>
</gene>
<evidence type="ECO:0000313" key="2">
    <source>
        <dbReference type="EMBL" id="MEE2057262.1"/>
    </source>
</evidence>
<evidence type="ECO:0000313" key="3">
    <source>
        <dbReference type="Proteomes" id="UP001336020"/>
    </source>
</evidence>